<keyword evidence="12" id="KW-1207">Sterol metabolism</keyword>
<comment type="similarity">
    <text evidence="2">Belongs to the patched family.</text>
</comment>
<reference evidence="20" key="1">
    <citation type="submission" date="2025-08" db="UniProtKB">
        <authorList>
            <consortium name="RefSeq"/>
        </authorList>
    </citation>
    <scope>IDENTIFICATION</scope>
</reference>
<keyword evidence="14" id="KW-0753">Steroid metabolism</keyword>
<dbReference type="InterPro" id="IPR053958">
    <property type="entry name" value="HMGCR/SNAP/NPC1-like_SSD"/>
</dbReference>
<feature type="domain" description="SSD" evidence="18">
    <location>
        <begin position="644"/>
        <end position="809"/>
    </location>
</feature>
<dbReference type="SUPFAM" id="SSF82866">
    <property type="entry name" value="Multidrug efflux transporter AcrB transmembrane domain"/>
    <property type="match status" value="2"/>
</dbReference>
<dbReference type="PROSITE" id="PS50156">
    <property type="entry name" value="SSD"/>
    <property type="match status" value="1"/>
</dbReference>
<feature type="transmembrane region" description="Helical" evidence="16">
    <location>
        <begin position="678"/>
        <end position="702"/>
    </location>
</feature>
<evidence type="ECO:0000256" key="17">
    <source>
        <dbReference type="SAM" id="SignalP"/>
    </source>
</evidence>
<evidence type="ECO:0000256" key="8">
    <source>
        <dbReference type="ARBA" id="ARBA00023055"/>
    </source>
</evidence>
<keyword evidence="10 16" id="KW-0472">Membrane</keyword>
<evidence type="ECO:0000256" key="16">
    <source>
        <dbReference type="SAM" id="Phobius"/>
    </source>
</evidence>
<dbReference type="NCBIfam" id="TIGR00917">
    <property type="entry name" value="2A060601"/>
    <property type="match status" value="1"/>
</dbReference>
<proteinExistence type="inferred from homology"/>
<keyword evidence="11" id="KW-1015">Disulfide bond</keyword>
<evidence type="ECO:0000256" key="3">
    <source>
        <dbReference type="ARBA" id="ARBA00022448"/>
    </source>
</evidence>
<evidence type="ECO:0000256" key="6">
    <source>
        <dbReference type="ARBA" id="ARBA00022729"/>
    </source>
</evidence>
<evidence type="ECO:0000259" key="18">
    <source>
        <dbReference type="PROSITE" id="PS50156"/>
    </source>
</evidence>
<evidence type="ECO:0000313" key="20">
    <source>
        <dbReference type="RefSeq" id="XP_065652325.1"/>
    </source>
</evidence>
<evidence type="ECO:0000256" key="15">
    <source>
        <dbReference type="ARBA" id="ARBA00034049"/>
    </source>
</evidence>
<name>A0ABM4BT42_HYDVU</name>
<feature type="transmembrane region" description="Helical" evidence="16">
    <location>
        <begin position="1195"/>
        <end position="1216"/>
    </location>
</feature>
<dbReference type="InterPro" id="IPR004765">
    <property type="entry name" value="NPC1-like"/>
</dbReference>
<keyword evidence="8" id="KW-0445">Lipid transport</keyword>
<comment type="subcellular location">
    <subcellularLocation>
        <location evidence="1">Endomembrane system</location>
        <topology evidence="1">Multi-pass membrane protein</topology>
    </subcellularLocation>
</comment>
<gene>
    <name evidence="20" type="primary">LOC100202645</name>
</gene>
<evidence type="ECO:0000313" key="19">
    <source>
        <dbReference type="Proteomes" id="UP001652625"/>
    </source>
</evidence>
<dbReference type="Pfam" id="PF12349">
    <property type="entry name" value="Sterol-sensing"/>
    <property type="match status" value="1"/>
</dbReference>
<keyword evidence="19" id="KW-1185">Reference proteome</keyword>
<dbReference type="PANTHER" id="PTHR45727">
    <property type="entry name" value="NPC INTRACELLULAR CHOLESTEROL TRANSPORTER 1"/>
    <property type="match status" value="1"/>
</dbReference>
<evidence type="ECO:0000256" key="11">
    <source>
        <dbReference type="ARBA" id="ARBA00023157"/>
    </source>
</evidence>
<evidence type="ECO:0000256" key="13">
    <source>
        <dbReference type="ARBA" id="ARBA00023180"/>
    </source>
</evidence>
<dbReference type="Proteomes" id="UP001652625">
    <property type="component" value="Chromosome 04"/>
</dbReference>
<feature type="transmembrane region" description="Helical" evidence="16">
    <location>
        <begin position="263"/>
        <end position="288"/>
    </location>
</feature>
<dbReference type="Gene3D" id="1.20.1640.10">
    <property type="entry name" value="Multidrug efflux transporter AcrB transmembrane domain"/>
    <property type="match status" value="2"/>
</dbReference>
<evidence type="ECO:0000256" key="9">
    <source>
        <dbReference type="ARBA" id="ARBA00023098"/>
    </source>
</evidence>
<keyword evidence="5 16" id="KW-0812">Transmembrane</keyword>
<evidence type="ECO:0000256" key="14">
    <source>
        <dbReference type="ARBA" id="ARBA00023221"/>
    </source>
</evidence>
<feature type="signal peptide" evidence="17">
    <location>
        <begin position="1"/>
        <end position="16"/>
    </location>
</feature>
<comment type="catalytic activity">
    <reaction evidence="15">
        <text>cholesterol(in) = cholesterol(out)</text>
        <dbReference type="Rhea" id="RHEA:39747"/>
        <dbReference type="ChEBI" id="CHEBI:16113"/>
    </reaction>
</comment>
<dbReference type="InterPro" id="IPR000731">
    <property type="entry name" value="SSD"/>
</dbReference>
<feature type="transmembrane region" description="Helical" evidence="16">
    <location>
        <begin position="901"/>
        <end position="919"/>
    </location>
</feature>
<keyword evidence="3" id="KW-0813">Transport</keyword>
<organism evidence="19 20">
    <name type="scientific">Hydra vulgaris</name>
    <name type="common">Hydra</name>
    <name type="synonym">Hydra attenuata</name>
    <dbReference type="NCBI Taxonomy" id="6087"/>
    <lineage>
        <taxon>Eukaryota</taxon>
        <taxon>Metazoa</taxon>
        <taxon>Cnidaria</taxon>
        <taxon>Hydrozoa</taxon>
        <taxon>Hydroidolina</taxon>
        <taxon>Anthoathecata</taxon>
        <taxon>Aplanulata</taxon>
        <taxon>Hydridae</taxon>
        <taxon>Hydra</taxon>
    </lineage>
</organism>
<evidence type="ECO:0000256" key="10">
    <source>
        <dbReference type="ARBA" id="ARBA00023136"/>
    </source>
</evidence>
<protein>
    <submittedName>
        <fullName evidence="20">NPC intracellular cholesterol transporter 1 isoform X2</fullName>
    </submittedName>
</protein>
<feature type="transmembrane region" description="Helical" evidence="16">
    <location>
        <begin position="1143"/>
        <end position="1162"/>
    </location>
</feature>
<feature type="transmembrane region" description="Helical" evidence="16">
    <location>
        <begin position="855"/>
        <end position="881"/>
    </location>
</feature>
<feature type="transmembrane region" description="Helical" evidence="16">
    <location>
        <begin position="708"/>
        <end position="730"/>
    </location>
</feature>
<dbReference type="GeneID" id="100202645"/>
<feature type="transmembrane region" description="Helical" evidence="16">
    <location>
        <begin position="751"/>
        <end position="772"/>
    </location>
</feature>
<evidence type="ECO:0000256" key="5">
    <source>
        <dbReference type="ARBA" id="ARBA00022692"/>
    </source>
</evidence>
<feature type="transmembrane region" description="Helical" evidence="16">
    <location>
        <begin position="1168"/>
        <end position="1188"/>
    </location>
</feature>
<dbReference type="PANTHER" id="PTHR45727:SF2">
    <property type="entry name" value="NPC INTRACELLULAR CHOLESTEROL TRANSPORTER 1"/>
    <property type="match status" value="1"/>
</dbReference>
<keyword evidence="7 16" id="KW-1133">Transmembrane helix</keyword>
<evidence type="ECO:0000256" key="1">
    <source>
        <dbReference type="ARBA" id="ARBA00004127"/>
    </source>
</evidence>
<evidence type="ECO:0000256" key="2">
    <source>
        <dbReference type="ARBA" id="ARBA00005585"/>
    </source>
</evidence>
<feature type="transmembrane region" description="Helical" evidence="16">
    <location>
        <begin position="645"/>
        <end position="666"/>
    </location>
</feature>
<keyword evidence="9" id="KW-0443">Lipid metabolism</keyword>
<evidence type="ECO:0000256" key="7">
    <source>
        <dbReference type="ARBA" id="ARBA00022989"/>
    </source>
</evidence>
<evidence type="ECO:0000256" key="4">
    <source>
        <dbReference type="ARBA" id="ARBA00022548"/>
    </source>
</evidence>
<dbReference type="RefSeq" id="XP_065652325.1">
    <property type="nucleotide sequence ID" value="XM_065796253.1"/>
</dbReference>
<keyword evidence="13" id="KW-0325">Glycoprotein</keyword>
<feature type="transmembrane region" description="Helical" evidence="16">
    <location>
        <begin position="1236"/>
        <end position="1257"/>
    </location>
</feature>
<dbReference type="InterPro" id="IPR032190">
    <property type="entry name" value="NPC1_N"/>
</dbReference>
<dbReference type="Pfam" id="PF16414">
    <property type="entry name" value="NPC1_N"/>
    <property type="match status" value="1"/>
</dbReference>
<feature type="chain" id="PRO_5045861149" evidence="17">
    <location>
        <begin position="17"/>
        <end position="1326"/>
    </location>
</feature>
<feature type="transmembrane region" description="Helical" evidence="16">
    <location>
        <begin position="784"/>
        <end position="809"/>
    </location>
</feature>
<evidence type="ECO:0000256" key="12">
    <source>
        <dbReference type="ARBA" id="ARBA00023166"/>
    </source>
</evidence>
<dbReference type="Pfam" id="PF22314">
    <property type="entry name" value="NPC1_MLD"/>
    <property type="match status" value="1"/>
</dbReference>
<keyword evidence="4" id="KW-0153">Cholesterol metabolism</keyword>
<accession>A0ABM4BT42</accession>
<dbReference type="InterPro" id="IPR053956">
    <property type="entry name" value="NPC1_MLD"/>
</dbReference>
<sequence>MIVSTIFFGFVLSVSSGFIIRQNGYCSMYGSMPKPNEPYNHVYNGPAKNVTTEMYSILKNVCPYLAVETIEKTQTCCGLQQLINLRDQLETAATLFSRCPSCIKNFYNMWCDFTCSPNQSMFLEYSYNEKEPAITPNSVFYVTQAFSNGLYNSCKDVIFSGNNGHVLDFMCGTTADKCSPTKFLSFIGTPPNAPFNIVFNIDEPAQNITSDNMTMIQCNEAFFDIGTGKNSSACSCQDCQKSCPVPPTPPAPTKPTLILGFKVFPFIVGVSLFAWILLFSVYNVVLVLRTSKKELEVSARANSLSEVMTDNFYAKSLHTMDHQNQSKSHKSCLINLGVHVEKFLQYYFKVWGTWCANYPCTVILVSLLALLVCSAGLFMFKVVTNPVDLWSAADSVARVEKDYFDSNFSPFYRTEQIIISSLRYRDVDSYTVYQQQEPTNFSGVMYKDILNATLWLQLDLMNLTGETKSGEKVRLNDICLQPLFPDNSACTVFSVMQYFQLNQENFDVCWTDMDEPCGPEAMGSREADWHDQILGCTSNPSSLSNNEKLKLPCMSQFGAPVPPKLVFGGFHGDRYTESKALIITFVVKNHLNDKENEKAEAWEKVFLEHVREWKENVAPKLGVSVAYSSERSVQDEIARTSESDVVTILVSYVLMFLYIAVGLGQFKSMKRVLVDSKITVGITGVVIVLLSVTASLGVFSYAGVSATLIIIEVIPFLVLAVGVDNIFILVQALQWDDRLPNETVGEQVGRVLGMVGPSMLLSSLSESVAFGFGGLSKMPAVHTFSIFAALAVVFNFLLQITMLVAVVALDAKRQANNKYDVICCTGIDKSAHTGNECMPGGILYYFMNKIYSWVLMLYPVRVIVILVFSINLALAICYIPYVDIGLDQSQAFPKDSYLIDYFSNMSVYLKTGAPVYFVVKEGFNYSDLNQQNKICGVSGCNQNSVVETIFVNSLMSNYSTIALPASSWIDDYFAWLDPAGPCCRILNYTVSEKIVNSSIIEMKNFSGSGQFCSSSAPDSWNCYTCLNKSQAGLRPEPTQFDQYLEWYLKDNPTQKCSKGGHAAYGSAVKLNSPEHKIRVNSSYFMTYHTVASTSQEFTSCLKYAREMASNISKQIGHEVYAYSVFYVFYEQYLTAIENTWKDLLIVLSAIVVVTFVMMGFNLGLALCIGLTVAMIILNLLGIMYVWNISLNAVSLVNLIMCTGISVEFCSHIARAFSTSPYSTRVKRAEDALGRVGSSVLSGITVTKSIGVFVLLFAKSQMFEIYYFRMYMGVILTGAIHGLVFLPVLLSFIGPASRSTEEDIYRAAMQRTRAKLQTKDPLVKVFN</sequence>
<feature type="transmembrane region" description="Helical" evidence="16">
    <location>
        <begin position="358"/>
        <end position="380"/>
    </location>
</feature>
<feature type="transmembrane region" description="Helical" evidence="16">
    <location>
        <begin position="1269"/>
        <end position="1292"/>
    </location>
</feature>
<keyword evidence="6 17" id="KW-0732">Signal</keyword>